<sequence>MSTECFVYKKFSDERMSMINTIDDIVTEYQEQGYRLTTRQVYYQLVARGMIENTLQSYKRVASLINEAKLAGLLDWSGLEDRTRDFITRSHWTSPGEIIRASANQYHEDLWSNQSQRIFVIIEKEALVGVLESLCNRYDIPLLAARGYPSGSVLYDFAQSHLIPATRKRQHCHILHLGDHDPSGIDMTRDLTDRLDMFTYTSALVSLERIALNMSQVEEMNPPENPAKTTDSRFAQYIKKYGRSSWELDALQPRYLNQLVEEKISNRIDWDDWEKKESEINSRRSALQDVADRFDADTEHGE</sequence>
<reference evidence="2 3" key="1">
    <citation type="submission" date="2024-03" db="EMBL/GenBank/DDBJ databases">
        <title>Analysis of soft rot Pectobacteriaceae population diversity in US potato growing regions between 2016 and 2022.</title>
        <authorList>
            <person name="Ma X."/>
            <person name="Zhang X."/>
            <person name="Stodghill P."/>
            <person name="Rioux R."/>
            <person name="Babler B."/>
            <person name="Shrestha S."/>
            <person name="Babler B."/>
            <person name="Rivedal H."/>
            <person name="Frost K."/>
            <person name="Hao J."/>
            <person name="Secor G."/>
            <person name="Swingle B."/>
        </authorList>
    </citation>
    <scope>NUCLEOTIDE SEQUENCE [LARGE SCALE GENOMIC DNA]</scope>
    <source>
        <strain evidence="2 3">UMSS2</strain>
    </source>
</reference>
<dbReference type="InterPro" id="IPR036078">
    <property type="entry name" value="Spo11/TopoVI_A_sf"/>
</dbReference>
<evidence type="ECO:0000313" key="3">
    <source>
        <dbReference type="Proteomes" id="UP001313132"/>
    </source>
</evidence>
<evidence type="ECO:0000256" key="1">
    <source>
        <dbReference type="SAM" id="MobiDB-lite"/>
    </source>
</evidence>
<dbReference type="RefSeq" id="WP_336858438.1">
    <property type="nucleotide sequence ID" value="NZ_JBBBOM010000073.1"/>
</dbReference>
<gene>
    <name evidence="2" type="ORF">WCT63_22155</name>
</gene>
<feature type="region of interest" description="Disordered" evidence="1">
    <location>
        <begin position="281"/>
        <end position="302"/>
    </location>
</feature>
<dbReference type="Proteomes" id="UP001313132">
    <property type="component" value="Unassembled WGS sequence"/>
</dbReference>
<dbReference type="EMBL" id="JBBBON010000037">
    <property type="protein sequence ID" value="MEI7105127.1"/>
    <property type="molecule type" value="Genomic_DNA"/>
</dbReference>
<organism evidence="2 3">
    <name type="scientific">Pectobacterium versatile</name>
    <dbReference type="NCBI Taxonomy" id="2488639"/>
    <lineage>
        <taxon>Bacteria</taxon>
        <taxon>Pseudomonadati</taxon>
        <taxon>Pseudomonadota</taxon>
        <taxon>Gammaproteobacteria</taxon>
        <taxon>Enterobacterales</taxon>
        <taxon>Pectobacteriaceae</taxon>
        <taxon>Pectobacterium</taxon>
    </lineage>
</organism>
<accession>A0ABU8K499</accession>
<dbReference type="SUPFAM" id="SSF56726">
    <property type="entry name" value="DNA topoisomerase IV, alpha subunit"/>
    <property type="match status" value="1"/>
</dbReference>
<dbReference type="Gene3D" id="3.40.1360.10">
    <property type="match status" value="1"/>
</dbReference>
<evidence type="ECO:0000313" key="2">
    <source>
        <dbReference type="EMBL" id="MEI7105127.1"/>
    </source>
</evidence>
<keyword evidence="3" id="KW-1185">Reference proteome</keyword>
<feature type="compositionally biased region" description="Basic and acidic residues" evidence="1">
    <location>
        <begin position="290"/>
        <end position="302"/>
    </location>
</feature>
<name>A0ABU8K499_9GAMM</name>
<comment type="caution">
    <text evidence="2">The sequence shown here is derived from an EMBL/GenBank/DDBJ whole genome shotgun (WGS) entry which is preliminary data.</text>
</comment>
<protein>
    <submittedName>
        <fullName evidence="2">Uncharacterized protein</fullName>
    </submittedName>
</protein>
<proteinExistence type="predicted"/>